<accession>A0ACB8RXU7</accession>
<proteinExistence type="predicted"/>
<protein>
    <submittedName>
        <fullName evidence="1">Uncharacterized protein</fullName>
    </submittedName>
</protein>
<keyword evidence="2" id="KW-1185">Reference proteome</keyword>
<dbReference type="Proteomes" id="UP000814033">
    <property type="component" value="Unassembled WGS sequence"/>
</dbReference>
<name>A0ACB8RXU7_9AGAM</name>
<comment type="caution">
    <text evidence="1">The sequence shown here is derived from an EMBL/GenBank/DDBJ whole genome shotgun (WGS) entry which is preliminary data.</text>
</comment>
<gene>
    <name evidence="1" type="ORF">FA95DRAFT_1024915</name>
</gene>
<reference evidence="1" key="1">
    <citation type="submission" date="2021-02" db="EMBL/GenBank/DDBJ databases">
        <authorList>
            <consortium name="DOE Joint Genome Institute"/>
            <person name="Ahrendt S."/>
            <person name="Looney B.P."/>
            <person name="Miyauchi S."/>
            <person name="Morin E."/>
            <person name="Drula E."/>
            <person name="Courty P.E."/>
            <person name="Chicoki N."/>
            <person name="Fauchery L."/>
            <person name="Kohler A."/>
            <person name="Kuo A."/>
            <person name="Labutti K."/>
            <person name="Pangilinan J."/>
            <person name="Lipzen A."/>
            <person name="Riley R."/>
            <person name="Andreopoulos W."/>
            <person name="He G."/>
            <person name="Johnson J."/>
            <person name="Barry K.W."/>
            <person name="Grigoriev I.V."/>
            <person name="Nagy L."/>
            <person name="Hibbett D."/>
            <person name="Henrissat B."/>
            <person name="Matheny P.B."/>
            <person name="Labbe J."/>
            <person name="Martin F."/>
        </authorList>
    </citation>
    <scope>NUCLEOTIDE SEQUENCE</scope>
    <source>
        <strain evidence="1">FP105234-sp</strain>
    </source>
</reference>
<reference evidence="1" key="2">
    <citation type="journal article" date="2022" name="New Phytol.">
        <title>Evolutionary transition to the ectomycorrhizal habit in the genomes of a hyperdiverse lineage of mushroom-forming fungi.</title>
        <authorList>
            <person name="Looney B."/>
            <person name="Miyauchi S."/>
            <person name="Morin E."/>
            <person name="Drula E."/>
            <person name="Courty P.E."/>
            <person name="Kohler A."/>
            <person name="Kuo A."/>
            <person name="LaButti K."/>
            <person name="Pangilinan J."/>
            <person name="Lipzen A."/>
            <person name="Riley R."/>
            <person name="Andreopoulos W."/>
            <person name="He G."/>
            <person name="Johnson J."/>
            <person name="Nolan M."/>
            <person name="Tritt A."/>
            <person name="Barry K.W."/>
            <person name="Grigoriev I.V."/>
            <person name="Nagy L.G."/>
            <person name="Hibbett D."/>
            <person name="Henrissat B."/>
            <person name="Matheny P.B."/>
            <person name="Labbe J."/>
            <person name="Martin F.M."/>
        </authorList>
    </citation>
    <scope>NUCLEOTIDE SEQUENCE</scope>
    <source>
        <strain evidence="1">FP105234-sp</strain>
    </source>
</reference>
<organism evidence="1 2">
    <name type="scientific">Auriscalpium vulgare</name>
    <dbReference type="NCBI Taxonomy" id="40419"/>
    <lineage>
        <taxon>Eukaryota</taxon>
        <taxon>Fungi</taxon>
        <taxon>Dikarya</taxon>
        <taxon>Basidiomycota</taxon>
        <taxon>Agaricomycotina</taxon>
        <taxon>Agaricomycetes</taxon>
        <taxon>Russulales</taxon>
        <taxon>Auriscalpiaceae</taxon>
        <taxon>Auriscalpium</taxon>
    </lineage>
</organism>
<dbReference type="EMBL" id="MU275884">
    <property type="protein sequence ID" value="KAI0048621.1"/>
    <property type="molecule type" value="Genomic_DNA"/>
</dbReference>
<evidence type="ECO:0000313" key="2">
    <source>
        <dbReference type="Proteomes" id="UP000814033"/>
    </source>
</evidence>
<sequence length="196" mass="21452">MQSADAEQLATRPPTPTAMLLMSVAQQSQPMPPLHARAGIMDGMSCAGRAKFGASNEGTRLARGPLAIKIRHQAFRLRRFAAAMDRSAWLHSGFDFDDGRLGGPPGSGACDRPLAMILLSDRSLRCRPRAEDSRSAIRPVNEPRRSLAVLRSTAAAVADPPYTVEGHRMHAWIQLRWLGVSNRTIRPVSYPSSTWV</sequence>
<evidence type="ECO:0000313" key="1">
    <source>
        <dbReference type="EMBL" id="KAI0048621.1"/>
    </source>
</evidence>